<dbReference type="STRING" id="80972.ENSAOCP00000007445"/>
<name>A0A3Q1B0X4_AMPOC</name>
<dbReference type="AlphaFoldDB" id="A0A3Q1B0X4"/>
<dbReference type="Ensembl" id="ENSAOCT00000079593.1">
    <property type="protein sequence ID" value="ENSAOCP00000071829.1"/>
    <property type="gene ID" value="ENSAOCG00000026017.1"/>
</dbReference>
<keyword evidence="3" id="KW-1185">Reference proteome</keyword>
<dbReference type="OMA" id="VPLQTMY"/>
<dbReference type="Proteomes" id="UP001501940">
    <property type="component" value="Chromosome 8"/>
</dbReference>
<proteinExistence type="predicted"/>
<dbReference type="Gene3D" id="3.30.420.10">
    <property type="entry name" value="Ribonuclease H-like superfamily/Ribonuclease H"/>
    <property type="match status" value="1"/>
</dbReference>
<dbReference type="InterPro" id="IPR002492">
    <property type="entry name" value="Transposase_Tc1-like"/>
</dbReference>
<dbReference type="Ensembl" id="ENSAOCT00000071867.1">
    <property type="protein sequence ID" value="ENSAOCP00000042139.1"/>
    <property type="gene ID" value="ENSAOCG00000026017.1"/>
</dbReference>
<dbReference type="InterPro" id="IPR036397">
    <property type="entry name" value="RNaseH_sf"/>
</dbReference>
<dbReference type="InterPro" id="IPR052338">
    <property type="entry name" value="Transposase_5"/>
</dbReference>
<dbReference type="GO" id="GO:0015074">
    <property type="term" value="P:DNA integration"/>
    <property type="evidence" value="ECO:0007669"/>
    <property type="project" value="InterPro"/>
</dbReference>
<dbReference type="GO" id="GO:0003677">
    <property type="term" value="F:DNA binding"/>
    <property type="evidence" value="ECO:0007669"/>
    <property type="project" value="InterPro"/>
</dbReference>
<dbReference type="OrthoDB" id="10261522at2759"/>
<reference evidence="2 3" key="1">
    <citation type="submission" date="2022-01" db="EMBL/GenBank/DDBJ databases">
        <title>A chromosome-scale genome assembly of the false clownfish, Amphiprion ocellaris.</title>
        <authorList>
            <person name="Ryu T."/>
        </authorList>
    </citation>
    <scope>NUCLEOTIDE SEQUENCE [LARGE SCALE GENOMIC DNA]</scope>
</reference>
<dbReference type="PANTHER" id="PTHR23022">
    <property type="entry name" value="TRANSPOSABLE ELEMENT-RELATED"/>
    <property type="match status" value="1"/>
</dbReference>
<reference evidence="2" key="2">
    <citation type="submission" date="2025-05" db="UniProtKB">
        <authorList>
            <consortium name="Ensembl"/>
        </authorList>
    </citation>
    <scope>IDENTIFICATION</scope>
</reference>
<evidence type="ECO:0000313" key="2">
    <source>
        <dbReference type="Ensembl" id="ENSAOCP00000007445.2"/>
    </source>
</evidence>
<dbReference type="GO" id="GO:0006313">
    <property type="term" value="P:DNA transposition"/>
    <property type="evidence" value="ECO:0007669"/>
    <property type="project" value="InterPro"/>
</dbReference>
<organism evidence="2 3">
    <name type="scientific">Amphiprion ocellaris</name>
    <name type="common">Clown anemonefish</name>
    <dbReference type="NCBI Taxonomy" id="80972"/>
    <lineage>
        <taxon>Eukaryota</taxon>
        <taxon>Metazoa</taxon>
        <taxon>Chordata</taxon>
        <taxon>Craniata</taxon>
        <taxon>Vertebrata</taxon>
        <taxon>Euteleostomi</taxon>
        <taxon>Actinopterygii</taxon>
        <taxon>Neopterygii</taxon>
        <taxon>Teleostei</taxon>
        <taxon>Neoteleostei</taxon>
        <taxon>Acanthomorphata</taxon>
        <taxon>Ovalentaria</taxon>
        <taxon>Pomacentridae</taxon>
        <taxon>Amphiprion</taxon>
    </lineage>
</organism>
<dbReference type="PANTHER" id="PTHR23022:SF134">
    <property type="entry name" value="TRANSPOSABLE ELEMENT TC1 TRANSPOSASE"/>
    <property type="match status" value="1"/>
</dbReference>
<accession>A0A3Q1B0X4</accession>
<sequence length="272" mass="30638">MGKTAELTTGQKTIIDTLHRMGKPQKFIAKEAGCSQSAVSKHISGKSSGRAKCGRRRCTSKRDDCGLQRIIKQRRFKNLAEIQREWNEAGVTASKTTTFRRIQEMGYNCWVPRVKPLLSLSQCRKRLNWAKEKEDWTVGQGSKVLFSDESKVCLSFGNQGPRVWRKTGEEQNQSCLRSSVKYPQSVMIWGAMSSAGVGKLCFLKSKVNATVYQNALENFMIPSAEDLYGDADFIFQQDLAPAHTARSTKTWFDAHAITVLEWASQLARPKPH</sequence>
<evidence type="ECO:0000313" key="3">
    <source>
        <dbReference type="Proteomes" id="UP001501940"/>
    </source>
</evidence>
<evidence type="ECO:0000259" key="1">
    <source>
        <dbReference type="Pfam" id="PF01498"/>
    </source>
</evidence>
<dbReference type="Ensembl" id="ENSAOCT00000044837.1">
    <property type="protein sequence ID" value="ENSAOCP00000071087.1"/>
    <property type="gene ID" value="ENSAOCG00000026017.1"/>
</dbReference>
<protein>
    <recommendedName>
        <fullName evidence="1">Transposase Tc1-like domain-containing protein</fullName>
    </recommendedName>
</protein>
<feature type="domain" description="Transposase Tc1-like" evidence="1">
    <location>
        <begin position="67"/>
        <end position="132"/>
    </location>
</feature>
<dbReference type="Ensembl" id="ENSAOCT00000002817.2">
    <property type="protein sequence ID" value="ENSAOCP00000007445.2"/>
    <property type="gene ID" value="ENSAOCG00000026017.1"/>
</dbReference>
<dbReference type="Pfam" id="PF01498">
    <property type="entry name" value="HTH_Tnp_Tc3_2"/>
    <property type="match status" value="1"/>
</dbReference>
<dbReference type="GeneTree" id="ENSGT01150000286900"/>